<accession>A0ABP9ZVB0</accession>
<keyword evidence="2" id="KW-0472">Membrane</keyword>
<evidence type="ECO:0000256" key="1">
    <source>
        <dbReference type="ARBA" id="ARBA00007734"/>
    </source>
</evidence>
<dbReference type="InterPro" id="IPR000189">
    <property type="entry name" value="Transglyc_AS"/>
</dbReference>
<feature type="domain" description="Transglycosylase SLT" evidence="3">
    <location>
        <begin position="210"/>
        <end position="332"/>
    </location>
</feature>
<proteinExistence type="inferred from homology"/>
<keyword evidence="2" id="KW-0812">Transmembrane</keyword>
<dbReference type="SUPFAM" id="SSF53955">
    <property type="entry name" value="Lysozyme-like"/>
    <property type="match status" value="1"/>
</dbReference>
<evidence type="ECO:0000259" key="3">
    <source>
        <dbReference type="Pfam" id="PF01464"/>
    </source>
</evidence>
<dbReference type="Pfam" id="PF11873">
    <property type="entry name" value="Mltc_N"/>
    <property type="match status" value="1"/>
</dbReference>
<feature type="domain" description="Murein transglycosylase-C N-terminal" evidence="4">
    <location>
        <begin position="60"/>
        <end position="201"/>
    </location>
</feature>
<evidence type="ECO:0000313" key="5">
    <source>
        <dbReference type="EMBL" id="GAA6144077.1"/>
    </source>
</evidence>
<evidence type="ECO:0000256" key="2">
    <source>
        <dbReference type="SAM" id="Phobius"/>
    </source>
</evidence>
<protein>
    <submittedName>
        <fullName evidence="5">Membrane-bound lytic murein transglycosylase MltC</fullName>
    </submittedName>
</protein>
<dbReference type="EMBL" id="BAABWH010000001">
    <property type="protein sequence ID" value="GAA6144077.1"/>
    <property type="molecule type" value="Genomic_DNA"/>
</dbReference>
<organism evidence="5 6">
    <name type="scientific">Thalassolituus maritimus</name>
    <dbReference type="NCBI Taxonomy" id="484498"/>
    <lineage>
        <taxon>Bacteria</taxon>
        <taxon>Pseudomonadati</taxon>
        <taxon>Pseudomonadota</taxon>
        <taxon>Gammaproteobacteria</taxon>
        <taxon>Oceanospirillales</taxon>
        <taxon>Oceanospirillaceae</taxon>
        <taxon>Thalassolituus</taxon>
    </lineage>
</organism>
<evidence type="ECO:0000259" key="4">
    <source>
        <dbReference type="Pfam" id="PF11873"/>
    </source>
</evidence>
<gene>
    <name evidence="5" type="primary">mltC</name>
    <name evidence="5" type="ORF">NBRC116585_01940</name>
</gene>
<evidence type="ECO:0000313" key="6">
    <source>
        <dbReference type="Proteomes" id="UP001481413"/>
    </source>
</evidence>
<comment type="caution">
    <text evidence="5">The sequence shown here is derived from an EMBL/GenBank/DDBJ whole genome shotgun (WGS) entry which is preliminary data.</text>
</comment>
<feature type="transmembrane region" description="Helical" evidence="2">
    <location>
        <begin position="20"/>
        <end position="42"/>
    </location>
</feature>
<keyword evidence="2" id="KW-1133">Transmembrane helix</keyword>
<dbReference type="InterPro" id="IPR008258">
    <property type="entry name" value="Transglycosylase_SLT_dom_1"/>
</dbReference>
<comment type="similarity">
    <text evidence="1">Belongs to the transglycosylase Slt family.</text>
</comment>
<reference evidence="5 6" key="1">
    <citation type="submission" date="2024-04" db="EMBL/GenBank/DDBJ databases">
        <title>Draft genome sequence of Thalassolituus maritimus NBRC 116585.</title>
        <authorList>
            <person name="Miyakawa T."/>
            <person name="Kusuya Y."/>
            <person name="Miura T."/>
        </authorList>
    </citation>
    <scope>NUCLEOTIDE SEQUENCE [LARGE SCALE GENOMIC DNA]</scope>
    <source>
        <strain evidence="5 6">5NW40-0001</strain>
    </source>
</reference>
<dbReference type="CDD" id="cd16893">
    <property type="entry name" value="LT_MltC_MltE"/>
    <property type="match status" value="1"/>
</dbReference>
<dbReference type="Proteomes" id="UP001481413">
    <property type="component" value="Unassembled WGS sequence"/>
</dbReference>
<dbReference type="PROSITE" id="PS00922">
    <property type="entry name" value="TRANSGLYCOSYLASE"/>
    <property type="match status" value="1"/>
</dbReference>
<dbReference type="Pfam" id="PF01464">
    <property type="entry name" value="SLT"/>
    <property type="match status" value="1"/>
</dbReference>
<sequence>MLKNTDYVHTYTYSASLPDSAFRVISVAALAALLAFGGNAYANDLPADFDDMPADLQTVLLDFLSPDQAEIWGEDARQSGTHTLVRYLDDYHTQVEVNFEAGFVRVETRGGEAPLQQLRQAIVSILLTPADPRLVDLYTAADFGLTGTPFLLGQVVDHEGKNVGTQWRAQRFADHLIQRQLQSSARGQRVTIPMVKQHQVVAAKGLGGQVNQAAQRYRVDPALIYAVIDTESSFNPFAVSHAGAFGLMQVMPRTAGRDVMQKIYQRNDTPGRNFLMDTNNNIDFGTAYISILRDNYLRGIDNPVAREYCIIAAYNGGAGQLLKSFHRDRKEALRRINRMSARDVYRHITKRHPKAETRHYLKKVTERKRKYASL</sequence>
<dbReference type="PANTHER" id="PTHR37423">
    <property type="entry name" value="SOLUBLE LYTIC MUREIN TRANSGLYCOSYLASE-RELATED"/>
    <property type="match status" value="1"/>
</dbReference>
<name>A0ABP9ZVB0_9GAMM</name>
<dbReference type="InterPro" id="IPR024570">
    <property type="entry name" value="Murein_transglycosylaseC_N"/>
</dbReference>
<dbReference type="PANTHER" id="PTHR37423:SF2">
    <property type="entry name" value="MEMBRANE-BOUND LYTIC MUREIN TRANSGLYCOSYLASE C"/>
    <property type="match status" value="1"/>
</dbReference>
<dbReference type="InterPro" id="IPR023346">
    <property type="entry name" value="Lysozyme-like_dom_sf"/>
</dbReference>
<dbReference type="Gene3D" id="1.10.530.10">
    <property type="match status" value="1"/>
</dbReference>
<keyword evidence="6" id="KW-1185">Reference proteome</keyword>